<reference evidence="8" key="1">
    <citation type="journal article" date="2014" name="Nucleic Acids Res.">
        <title>The evolutionary dynamics of variant antigen genes in Babesia reveal a history of genomic innovation underlying host-parasite interaction.</title>
        <authorList>
            <person name="Jackson A.P."/>
            <person name="Otto T.D."/>
            <person name="Darby A."/>
            <person name="Ramaprasad A."/>
            <person name="Xia D."/>
            <person name="Echaide I.E."/>
            <person name="Farber M."/>
            <person name="Gahlot S."/>
            <person name="Gamble J."/>
            <person name="Gupta D."/>
            <person name="Gupta Y."/>
            <person name="Jackson L."/>
            <person name="Malandrin L."/>
            <person name="Malas T.B."/>
            <person name="Moussa E."/>
            <person name="Nair M."/>
            <person name="Reid A.J."/>
            <person name="Sanders M."/>
            <person name="Sharma J."/>
            <person name="Tracey A."/>
            <person name="Quail M.A."/>
            <person name="Weir W."/>
            <person name="Wastling J.M."/>
            <person name="Hall N."/>
            <person name="Willadsen P."/>
            <person name="Lingelbach K."/>
            <person name="Shiels B."/>
            <person name="Tait A."/>
            <person name="Berriman M."/>
            <person name="Allred D.R."/>
            <person name="Pain A."/>
        </authorList>
    </citation>
    <scope>NUCLEOTIDE SEQUENCE</scope>
    <source>
        <strain evidence="8">1802A</strain>
    </source>
</reference>
<dbReference type="PANTHER" id="PTHR28595:SF1">
    <property type="entry name" value="LARGE RIBOSOMAL SUBUNIT PROTEIN ML54"/>
    <property type="match status" value="1"/>
</dbReference>
<dbReference type="InterPro" id="IPR013870">
    <property type="entry name" value="Ribosomal_mL54"/>
</dbReference>
<proteinExistence type="inferred from homology"/>
<dbReference type="Proteomes" id="UP001195914">
    <property type="component" value="Unassembled WGS sequence"/>
</dbReference>
<dbReference type="AlphaFoldDB" id="A0AAD9LFU9"/>
<organism evidence="8 9">
    <name type="scientific">Babesia divergens</name>
    <dbReference type="NCBI Taxonomy" id="32595"/>
    <lineage>
        <taxon>Eukaryota</taxon>
        <taxon>Sar</taxon>
        <taxon>Alveolata</taxon>
        <taxon>Apicomplexa</taxon>
        <taxon>Aconoidasida</taxon>
        <taxon>Piroplasmida</taxon>
        <taxon>Babesiidae</taxon>
        <taxon>Babesia</taxon>
    </lineage>
</organism>
<dbReference type="Pfam" id="PF08561">
    <property type="entry name" value="Ribosomal_L37"/>
    <property type="match status" value="1"/>
</dbReference>
<evidence type="ECO:0000256" key="1">
    <source>
        <dbReference type="ARBA" id="ARBA00004173"/>
    </source>
</evidence>
<keyword evidence="5" id="KW-0687">Ribonucleoprotein</keyword>
<keyword evidence="4" id="KW-0496">Mitochondrion</keyword>
<reference evidence="8" key="2">
    <citation type="submission" date="2021-05" db="EMBL/GenBank/DDBJ databases">
        <authorList>
            <person name="Pain A."/>
        </authorList>
    </citation>
    <scope>NUCLEOTIDE SEQUENCE</scope>
    <source>
        <strain evidence="8">1802A</strain>
    </source>
</reference>
<name>A0AAD9LFU9_BABDI</name>
<evidence type="ECO:0000256" key="4">
    <source>
        <dbReference type="ARBA" id="ARBA00023128"/>
    </source>
</evidence>
<evidence type="ECO:0000256" key="6">
    <source>
        <dbReference type="ARBA" id="ARBA00033752"/>
    </source>
</evidence>
<evidence type="ECO:0000256" key="3">
    <source>
        <dbReference type="ARBA" id="ARBA00022980"/>
    </source>
</evidence>
<evidence type="ECO:0000313" key="9">
    <source>
        <dbReference type="Proteomes" id="UP001195914"/>
    </source>
</evidence>
<dbReference type="PANTHER" id="PTHR28595">
    <property type="entry name" value="39S RIBOSOMAL PROTEIN L54, MITOCHONDRIAL"/>
    <property type="match status" value="1"/>
</dbReference>
<keyword evidence="3 8" id="KW-0689">Ribosomal protein</keyword>
<evidence type="ECO:0000313" key="8">
    <source>
        <dbReference type="EMBL" id="KAK1934057.1"/>
    </source>
</evidence>
<protein>
    <recommendedName>
        <fullName evidence="7">Large ribosomal subunit protein mL54</fullName>
    </recommendedName>
</protein>
<dbReference type="EMBL" id="JAHBMH010000067">
    <property type="protein sequence ID" value="KAK1934057.1"/>
    <property type="molecule type" value="Genomic_DNA"/>
</dbReference>
<comment type="caution">
    <text evidence="8">The sequence shown here is derived from an EMBL/GenBank/DDBJ whole genome shotgun (WGS) entry which is preliminary data.</text>
</comment>
<sequence length="141" mass="16703">MFFVTSLANIIYHQGPSRRGLHLAATRLAPKQKGKKAPAESQKVKETDEDEHLFNIYAAIPEDHVMLPDEAYPKWLWDLDKPDKSYGELVQMFVYGKGIQDAQMKDYNRFRRLHNKALIKMNNIRLQKQRKFQIKTHYWDN</sequence>
<evidence type="ECO:0000256" key="7">
    <source>
        <dbReference type="ARBA" id="ARBA00035179"/>
    </source>
</evidence>
<comment type="subcellular location">
    <subcellularLocation>
        <location evidence="1">Mitochondrion</location>
    </subcellularLocation>
</comment>
<evidence type="ECO:0000256" key="5">
    <source>
        <dbReference type="ARBA" id="ARBA00023274"/>
    </source>
</evidence>
<accession>A0AAD9LFU9</accession>
<dbReference type="GO" id="GO:0003735">
    <property type="term" value="F:structural constituent of ribosome"/>
    <property type="evidence" value="ECO:0007669"/>
    <property type="project" value="TreeGrafter"/>
</dbReference>
<evidence type="ECO:0000256" key="2">
    <source>
        <dbReference type="ARBA" id="ARBA00022946"/>
    </source>
</evidence>
<dbReference type="GO" id="GO:0005762">
    <property type="term" value="C:mitochondrial large ribosomal subunit"/>
    <property type="evidence" value="ECO:0007669"/>
    <property type="project" value="TreeGrafter"/>
</dbReference>
<gene>
    <name evidence="8" type="ORF">X943_002764</name>
</gene>
<comment type="similarity">
    <text evidence="6">Belongs to the mitochondrion-specific ribosomal protein mL54 family.</text>
</comment>
<keyword evidence="2" id="KW-0809">Transit peptide</keyword>
<keyword evidence="9" id="KW-1185">Reference proteome</keyword>